<dbReference type="KEGG" id="tcd:AAIA72_14685"/>
<feature type="transmembrane region" description="Helical" evidence="1">
    <location>
        <begin position="294"/>
        <end position="316"/>
    </location>
</feature>
<feature type="transmembrane region" description="Helical" evidence="1">
    <location>
        <begin position="186"/>
        <end position="203"/>
    </location>
</feature>
<gene>
    <name evidence="2" type="ORF">AAIA72_14685</name>
</gene>
<protein>
    <recommendedName>
        <fullName evidence="3">Prenyltransferase</fullName>
    </recommendedName>
</protein>
<dbReference type="Gene3D" id="1.10.357.140">
    <property type="entry name" value="UbiA prenyltransferase"/>
    <property type="match status" value="1"/>
</dbReference>
<keyword evidence="1" id="KW-1133">Transmembrane helix</keyword>
<keyword evidence="1" id="KW-0812">Transmembrane</keyword>
<sequence>MQAIQPAEKPWIGHFLDWIDERFAWKNGILFVTLYVTVATLTRAATGSDGIAYSLFDLWGAVLTWSFFLLIRIFDEHKDYEKDCLNHPHRVLQSGRITLGQLRAVGAVAIAAQLGTSLWLDGGFGPVTLAWLALFGWLCLMGKEFFCGAWLEKRLTLYAVSHMAIMPFIVYWLAQLAVPGSGWNTATYGLSALALVSGFAFEITRKTWGPEEERETIDSYARIFGIPLAIRIIQSLTAVMVAIQGLLTWQLAGQTLAATIALALLAIVGAWALLTLNRFPAAPSAEGRERNEAAVGITTLAGYLILTLAVLAAHGLA</sequence>
<evidence type="ECO:0008006" key="3">
    <source>
        <dbReference type="Google" id="ProtNLM"/>
    </source>
</evidence>
<feature type="transmembrane region" description="Helical" evidence="1">
    <location>
        <begin position="155"/>
        <end position="174"/>
    </location>
</feature>
<reference evidence="2" key="1">
    <citation type="submission" date="2024-05" db="EMBL/GenBank/DDBJ databases">
        <title>Genome sequencing of novel strain.</title>
        <authorList>
            <person name="Ganbat D."/>
            <person name="Ganbat S."/>
            <person name="Lee S.-J."/>
        </authorList>
    </citation>
    <scope>NUCLEOTIDE SEQUENCE</scope>
    <source>
        <strain evidence="2">SMD15-11</strain>
    </source>
</reference>
<feature type="transmembrane region" description="Helical" evidence="1">
    <location>
        <begin position="51"/>
        <end position="71"/>
    </location>
</feature>
<dbReference type="InterPro" id="IPR044878">
    <property type="entry name" value="UbiA_sf"/>
</dbReference>
<evidence type="ECO:0000313" key="2">
    <source>
        <dbReference type="EMBL" id="XDT72026.1"/>
    </source>
</evidence>
<dbReference type="EMBL" id="CP154858">
    <property type="protein sequence ID" value="XDT72026.1"/>
    <property type="molecule type" value="Genomic_DNA"/>
</dbReference>
<evidence type="ECO:0000256" key="1">
    <source>
        <dbReference type="SAM" id="Phobius"/>
    </source>
</evidence>
<keyword evidence="1" id="KW-0472">Membrane</keyword>
<name>A0AB39UUS1_9GAMM</name>
<feature type="transmembrane region" description="Helical" evidence="1">
    <location>
        <begin position="223"/>
        <end position="243"/>
    </location>
</feature>
<proteinExistence type="predicted"/>
<accession>A0AB39UUS1</accession>
<organism evidence="2">
    <name type="scientific">Thermohahella caldifontis</name>
    <dbReference type="NCBI Taxonomy" id="3142973"/>
    <lineage>
        <taxon>Bacteria</taxon>
        <taxon>Pseudomonadati</taxon>
        <taxon>Pseudomonadota</taxon>
        <taxon>Gammaproteobacteria</taxon>
        <taxon>Oceanospirillales</taxon>
        <taxon>Hahellaceae</taxon>
        <taxon>Thermohahella</taxon>
    </lineage>
</organism>
<dbReference type="AlphaFoldDB" id="A0AB39UUS1"/>
<dbReference type="RefSeq" id="WP_369601047.1">
    <property type="nucleotide sequence ID" value="NZ_CP154858.1"/>
</dbReference>
<feature type="transmembrane region" description="Helical" evidence="1">
    <location>
        <begin position="28"/>
        <end position="45"/>
    </location>
</feature>
<feature type="transmembrane region" description="Helical" evidence="1">
    <location>
        <begin position="126"/>
        <end position="143"/>
    </location>
</feature>
<feature type="transmembrane region" description="Helical" evidence="1">
    <location>
        <begin position="255"/>
        <end position="274"/>
    </location>
</feature>